<keyword evidence="4" id="KW-0560">Oxidoreductase</keyword>
<reference evidence="7" key="1">
    <citation type="submission" date="2022-08" db="EMBL/GenBank/DDBJ databases">
        <authorList>
            <person name="Deng Y."/>
            <person name="Han X.-F."/>
            <person name="Zhang Y.-Q."/>
        </authorList>
    </citation>
    <scope>NUCLEOTIDE SEQUENCE</scope>
    <source>
        <strain evidence="7">CPCC 203407</strain>
    </source>
</reference>
<evidence type="ECO:0000256" key="2">
    <source>
        <dbReference type="ARBA" id="ARBA00022723"/>
    </source>
</evidence>
<evidence type="ECO:0000313" key="7">
    <source>
        <dbReference type="EMBL" id="MCS5726927.1"/>
    </source>
</evidence>
<dbReference type="Pfam" id="PF08240">
    <property type="entry name" value="ADH_N"/>
    <property type="match status" value="1"/>
</dbReference>
<evidence type="ECO:0000313" key="8">
    <source>
        <dbReference type="Proteomes" id="UP001165587"/>
    </source>
</evidence>
<keyword evidence="2 5" id="KW-0479">Metal-binding</keyword>
<dbReference type="GO" id="GO:0016491">
    <property type="term" value="F:oxidoreductase activity"/>
    <property type="evidence" value="ECO:0007669"/>
    <property type="project" value="UniProtKB-KW"/>
</dbReference>
<dbReference type="InterPro" id="IPR013149">
    <property type="entry name" value="ADH-like_C"/>
</dbReference>
<dbReference type="RefSeq" id="WP_259529847.1">
    <property type="nucleotide sequence ID" value="NZ_JANLCK010000007.1"/>
</dbReference>
<comment type="similarity">
    <text evidence="5">Belongs to the zinc-containing alcohol dehydrogenase family.</text>
</comment>
<evidence type="ECO:0000256" key="4">
    <source>
        <dbReference type="ARBA" id="ARBA00023002"/>
    </source>
</evidence>
<gene>
    <name evidence="7" type="ORF">N1028_13585</name>
</gene>
<evidence type="ECO:0000259" key="6">
    <source>
        <dbReference type="SMART" id="SM00829"/>
    </source>
</evidence>
<accession>A0AA41XEV4</accession>
<comment type="caution">
    <text evidence="7">The sequence shown here is derived from an EMBL/GenBank/DDBJ whole genome shotgun (WGS) entry which is preliminary data.</text>
</comment>
<dbReference type="InterPro" id="IPR013154">
    <property type="entry name" value="ADH-like_N"/>
</dbReference>
<feature type="domain" description="Enoyl reductase (ER)" evidence="6">
    <location>
        <begin position="25"/>
        <end position="361"/>
    </location>
</feature>
<dbReference type="Proteomes" id="UP001165587">
    <property type="component" value="Unassembled WGS sequence"/>
</dbReference>
<dbReference type="PROSITE" id="PS00059">
    <property type="entry name" value="ADH_ZINC"/>
    <property type="match status" value="1"/>
</dbReference>
<dbReference type="InterPro" id="IPR011032">
    <property type="entry name" value="GroES-like_sf"/>
</dbReference>
<dbReference type="Gene3D" id="3.90.180.10">
    <property type="entry name" value="Medium-chain alcohol dehydrogenases, catalytic domain"/>
    <property type="match status" value="1"/>
</dbReference>
<dbReference type="EMBL" id="JANLCK010000007">
    <property type="protein sequence ID" value="MCS5726927.1"/>
    <property type="molecule type" value="Genomic_DNA"/>
</dbReference>
<dbReference type="Gene3D" id="3.40.50.720">
    <property type="entry name" value="NAD(P)-binding Rossmann-like Domain"/>
    <property type="match status" value="1"/>
</dbReference>
<keyword evidence="8" id="KW-1185">Reference proteome</keyword>
<dbReference type="SMART" id="SM00829">
    <property type="entry name" value="PKS_ER"/>
    <property type="match status" value="1"/>
</dbReference>
<proteinExistence type="inferred from homology"/>
<dbReference type="InterPro" id="IPR020843">
    <property type="entry name" value="ER"/>
</dbReference>
<evidence type="ECO:0000256" key="1">
    <source>
        <dbReference type="ARBA" id="ARBA00001947"/>
    </source>
</evidence>
<dbReference type="AlphaFoldDB" id="A0AA41XEV4"/>
<dbReference type="InterPro" id="IPR002328">
    <property type="entry name" value="ADH_Zn_CS"/>
</dbReference>
<dbReference type="SUPFAM" id="SSF50129">
    <property type="entry name" value="GroES-like"/>
    <property type="match status" value="1"/>
</dbReference>
<evidence type="ECO:0000256" key="3">
    <source>
        <dbReference type="ARBA" id="ARBA00022833"/>
    </source>
</evidence>
<protein>
    <submittedName>
        <fullName evidence="7">Alcohol dehydrogenase catalytic domain-containing protein</fullName>
    </submittedName>
</protein>
<dbReference type="PANTHER" id="PTHR43401:SF2">
    <property type="entry name" value="L-THREONINE 3-DEHYDROGENASE"/>
    <property type="match status" value="1"/>
</dbReference>
<comment type="cofactor">
    <cofactor evidence="1 5">
        <name>Zn(2+)</name>
        <dbReference type="ChEBI" id="CHEBI:29105"/>
    </cofactor>
</comment>
<dbReference type="SUPFAM" id="SSF51735">
    <property type="entry name" value="NAD(P)-binding Rossmann-fold domains"/>
    <property type="match status" value="1"/>
</dbReference>
<dbReference type="InterPro" id="IPR036291">
    <property type="entry name" value="NAD(P)-bd_dom_sf"/>
</dbReference>
<dbReference type="InterPro" id="IPR050129">
    <property type="entry name" value="Zn_alcohol_dh"/>
</dbReference>
<keyword evidence="3 5" id="KW-0862">Zinc</keyword>
<evidence type="ECO:0000256" key="5">
    <source>
        <dbReference type="RuleBase" id="RU361277"/>
    </source>
</evidence>
<sequence length="366" mass="38501">MTIQTSRIETTRAQTMTAAVYREPGVMTIEHVEVPDLGPRDVLLRVTACGICGSDLHSFKKGLYVEPGQVLGHEFVGTVERTGPEVEGIAEGLRVTGFTIGTCGECFWCERGDYGLCPEIFSRSIGYGRAGAFADFVVIERAQLGLNVFEVPEGIDDLSAATIEPVAVAAGAVGAAEIGPGDKVVVLGAGLIGNVCAQIAKARGAERVVVIDINPLRVQAALDHGADAAFDARSGDAIEWVKSELGVGRYAFNEGAMADVVIEVSGAPSAVTQSFEMVRSGGTIVFVGLPEVAAPVDTTKIVHKQPKIIGSLAGDFAAAIELLDSGEVVTRDLVDRVRGLDDVQSAFDDATTVRDIMKTVIRIGDR</sequence>
<dbReference type="GO" id="GO:0008270">
    <property type="term" value="F:zinc ion binding"/>
    <property type="evidence" value="ECO:0007669"/>
    <property type="project" value="InterPro"/>
</dbReference>
<dbReference type="Pfam" id="PF00107">
    <property type="entry name" value="ADH_zinc_N"/>
    <property type="match status" value="1"/>
</dbReference>
<name>A0AA41XEV4_9MICO</name>
<dbReference type="PANTHER" id="PTHR43401">
    <property type="entry name" value="L-THREONINE 3-DEHYDROGENASE"/>
    <property type="match status" value="1"/>
</dbReference>
<organism evidence="7 8">
    <name type="scientific">Herbiconiux oxytropis</name>
    <dbReference type="NCBI Taxonomy" id="2970915"/>
    <lineage>
        <taxon>Bacteria</taxon>
        <taxon>Bacillati</taxon>
        <taxon>Actinomycetota</taxon>
        <taxon>Actinomycetes</taxon>
        <taxon>Micrococcales</taxon>
        <taxon>Microbacteriaceae</taxon>
        <taxon>Herbiconiux</taxon>
    </lineage>
</organism>